<keyword evidence="2" id="KW-1185">Reference proteome</keyword>
<reference evidence="1" key="1">
    <citation type="submission" date="2021-06" db="EMBL/GenBank/DDBJ databases">
        <authorList>
            <person name="Kallberg Y."/>
            <person name="Tangrot J."/>
            <person name="Rosling A."/>
        </authorList>
    </citation>
    <scope>NUCLEOTIDE SEQUENCE</scope>
    <source>
        <strain evidence="1">IL203A</strain>
    </source>
</reference>
<protein>
    <submittedName>
        <fullName evidence="1">14696_t:CDS:1</fullName>
    </submittedName>
</protein>
<name>A0ACA9P6K7_9GLOM</name>
<gene>
    <name evidence="1" type="ORF">DHETER_LOCUS11380</name>
</gene>
<accession>A0ACA9P6K7</accession>
<comment type="caution">
    <text evidence="1">The sequence shown here is derived from an EMBL/GenBank/DDBJ whole genome shotgun (WGS) entry which is preliminary data.</text>
</comment>
<feature type="non-terminal residue" evidence="1">
    <location>
        <position position="64"/>
    </location>
</feature>
<sequence length="64" mass="7000">MAKIDDEIKEIKKSSVNSTLTETENPNITPESDISNDTSNSDESNNAFLELSENVDQETGTLVP</sequence>
<dbReference type="Proteomes" id="UP000789702">
    <property type="component" value="Unassembled WGS sequence"/>
</dbReference>
<evidence type="ECO:0000313" key="2">
    <source>
        <dbReference type="Proteomes" id="UP000789702"/>
    </source>
</evidence>
<organism evidence="1 2">
    <name type="scientific">Dentiscutata heterogama</name>
    <dbReference type="NCBI Taxonomy" id="1316150"/>
    <lineage>
        <taxon>Eukaryota</taxon>
        <taxon>Fungi</taxon>
        <taxon>Fungi incertae sedis</taxon>
        <taxon>Mucoromycota</taxon>
        <taxon>Glomeromycotina</taxon>
        <taxon>Glomeromycetes</taxon>
        <taxon>Diversisporales</taxon>
        <taxon>Gigasporaceae</taxon>
        <taxon>Dentiscutata</taxon>
    </lineage>
</organism>
<dbReference type="EMBL" id="CAJVPU010024721">
    <property type="protein sequence ID" value="CAG8693527.1"/>
    <property type="molecule type" value="Genomic_DNA"/>
</dbReference>
<proteinExistence type="predicted"/>
<evidence type="ECO:0000313" key="1">
    <source>
        <dbReference type="EMBL" id="CAG8693527.1"/>
    </source>
</evidence>